<feature type="chain" id="PRO_5046617831" evidence="1">
    <location>
        <begin position="28"/>
        <end position="166"/>
    </location>
</feature>
<reference evidence="2 3" key="1">
    <citation type="submission" date="2024-04" db="EMBL/GenBank/DDBJ databases">
        <title>Phyllosticta paracitricarpa is synonymous to the EU quarantine fungus P. citricarpa based on phylogenomic analyses.</title>
        <authorList>
            <consortium name="Lawrence Berkeley National Laboratory"/>
            <person name="Van Ingen-Buijs V.A."/>
            <person name="Van Westerhoven A.C."/>
            <person name="Haridas S."/>
            <person name="Skiadas P."/>
            <person name="Martin F."/>
            <person name="Groenewald J.Z."/>
            <person name="Crous P.W."/>
            <person name="Seidl M.F."/>
        </authorList>
    </citation>
    <scope>NUCLEOTIDE SEQUENCE [LARGE SCALE GENOMIC DNA]</scope>
    <source>
        <strain evidence="2 3">CBS 123371</strain>
    </source>
</reference>
<evidence type="ECO:0000256" key="1">
    <source>
        <dbReference type="SAM" id="SignalP"/>
    </source>
</evidence>
<organism evidence="2 3">
    <name type="scientific">Phyllosticta citriasiana</name>
    <dbReference type="NCBI Taxonomy" id="595635"/>
    <lineage>
        <taxon>Eukaryota</taxon>
        <taxon>Fungi</taxon>
        <taxon>Dikarya</taxon>
        <taxon>Ascomycota</taxon>
        <taxon>Pezizomycotina</taxon>
        <taxon>Dothideomycetes</taxon>
        <taxon>Dothideomycetes incertae sedis</taxon>
        <taxon>Botryosphaeriales</taxon>
        <taxon>Phyllostictaceae</taxon>
        <taxon>Phyllosticta</taxon>
    </lineage>
</organism>
<sequence>MAAVGVFIVFFCSSLLYPALYVTSSQGVGTLRQTTLGRAGATAPARTRLETAKVWLIPVEWIEAGKKSVWRGRETMVWLKPKDGSGGFLRMHLNIYTRSAAHVKISPHGTAVGLAVMQEMHRDCASRSDYAALLSRDAWFVHRQIHHNIPTAKSSHTTRFAVAETL</sequence>
<gene>
    <name evidence="2" type="ORF">IWZ03DRAFT_144807</name>
</gene>
<accession>A0ABR1KT70</accession>
<proteinExistence type="predicted"/>
<evidence type="ECO:0000313" key="3">
    <source>
        <dbReference type="Proteomes" id="UP001363622"/>
    </source>
</evidence>
<dbReference type="Proteomes" id="UP001363622">
    <property type="component" value="Unassembled WGS sequence"/>
</dbReference>
<keyword evidence="3" id="KW-1185">Reference proteome</keyword>
<dbReference type="EMBL" id="JBBPHU010000003">
    <property type="protein sequence ID" value="KAK7520706.1"/>
    <property type="molecule type" value="Genomic_DNA"/>
</dbReference>
<feature type="signal peptide" evidence="1">
    <location>
        <begin position="1"/>
        <end position="27"/>
    </location>
</feature>
<keyword evidence="1" id="KW-0732">Signal</keyword>
<name>A0ABR1KT70_9PEZI</name>
<protein>
    <submittedName>
        <fullName evidence="2">Uncharacterized protein</fullName>
    </submittedName>
</protein>
<evidence type="ECO:0000313" key="2">
    <source>
        <dbReference type="EMBL" id="KAK7520706.1"/>
    </source>
</evidence>
<comment type="caution">
    <text evidence="2">The sequence shown here is derived from an EMBL/GenBank/DDBJ whole genome shotgun (WGS) entry which is preliminary data.</text>
</comment>